<dbReference type="GeneID" id="40080923"/>
<accession>G1D573</accession>
<evidence type="ECO:0000313" key="1">
    <source>
        <dbReference type="EMBL" id="AEK09923.1"/>
    </source>
</evidence>
<keyword evidence="2" id="KW-1185">Reference proteome</keyword>
<evidence type="ECO:0000313" key="2">
    <source>
        <dbReference type="Proteomes" id="UP000008418"/>
    </source>
</evidence>
<gene>
    <name evidence="1" type="primary">11</name>
    <name evidence="1" type="ORF">PBI_REY_11</name>
</gene>
<dbReference type="Proteomes" id="UP000008418">
    <property type="component" value="Segment"/>
</dbReference>
<dbReference type="EMBL" id="JF937105">
    <property type="protein sequence ID" value="AEK09923.1"/>
    <property type="molecule type" value="Genomic_DNA"/>
</dbReference>
<reference evidence="1 2" key="1">
    <citation type="journal article" date="2011" name="PLoS ONE">
        <title>Cluster K Mycobacteriophages: Insights into the Evolutionary Origins of Mycobacteriophage TM4.</title>
        <authorList>
            <person name="Pope W.H."/>
            <person name="Ferreira C.M."/>
            <person name="Jacobs-Sera D."/>
            <person name="Benjamin R.C."/>
            <person name="Davis A.J."/>
            <person name="Dejong R.J."/>
            <person name="Elgin S.C."/>
            <person name="Guilfoile F.R."/>
            <person name="Forsyth M.H."/>
            <person name="Harris A.D."/>
            <person name="Harvey S.E."/>
            <person name="Hughes L.E."/>
            <person name="Hynes P.M."/>
            <person name="Jackson A.S."/>
            <person name="Jalal M.D."/>
            <person name="Macmurray E.A."/>
            <person name="Manley C.M."/>
            <person name="McDonough M.J."/>
            <person name="Mosier J.L."/>
            <person name="Osterbann L.J."/>
            <person name="Rabinowitz H.S."/>
            <person name="Rhyan C.N."/>
            <person name="Russell D.A."/>
            <person name="Saha M.S."/>
            <person name="Shaffer C.D."/>
            <person name="Simon S.E."/>
            <person name="Sims E.F."/>
            <person name="Tovar I.G."/>
            <person name="Weisser E.G."/>
            <person name="Wertz J.T."/>
            <person name="Weston-Hafer K.A."/>
            <person name="Williamson K.E."/>
            <person name="Zhang B."/>
            <person name="Cresawn S.G."/>
            <person name="Jain P."/>
            <person name="Piuri M."/>
            <person name="Jacobs W.R.Jr."/>
            <person name="Hendrix R.W."/>
            <person name="Hatfull G.F."/>
        </authorList>
    </citation>
    <scope>NUCLEOTIDE SEQUENCE [LARGE SCALE GENOMIC DNA]</scope>
    <source>
        <strain evidence="1">Rey</strain>
    </source>
</reference>
<organism evidence="1 2">
    <name type="scientific">Mycobacterium phage Rey</name>
    <dbReference type="NCBI Taxonomy" id="1034115"/>
    <lineage>
        <taxon>Viruses</taxon>
        <taxon>Duplodnaviria</taxon>
        <taxon>Heunggongvirae</taxon>
        <taxon>Uroviricota</taxon>
        <taxon>Caudoviricetes</taxon>
        <taxon>Vilmaviridae</taxon>
        <taxon>Mclasvirinae</taxon>
        <taxon>Reyvirus</taxon>
        <taxon>Reyvirus rey</taxon>
    </lineage>
</organism>
<dbReference type="OrthoDB" id="37566at10239"/>
<proteinExistence type="predicted"/>
<protein>
    <submittedName>
        <fullName evidence="1">Uncharacterized protein</fullName>
    </submittedName>
</protein>
<sequence>MSAQVNILVEFDGGKPHLALGYYTQKTRAFTRKGDAVNFRRDGVPHGTKRDIRILTVTIPDDGPVGDGIWPELVPEVAVEWS</sequence>
<dbReference type="RefSeq" id="YP_009605001.1">
    <property type="nucleotide sequence ID" value="NC_041971.1"/>
</dbReference>
<dbReference type="KEGG" id="vg:40080923"/>
<name>G1D573_9CAUD</name>